<dbReference type="RefSeq" id="WP_151841443.1">
    <property type="nucleotide sequence ID" value="NZ_CP061033.1"/>
</dbReference>
<evidence type="ECO:0000313" key="3">
    <source>
        <dbReference type="Proteomes" id="UP000436181"/>
    </source>
</evidence>
<reference evidence="2 3" key="1">
    <citation type="submission" date="2019-10" db="EMBL/GenBank/DDBJ databases">
        <title>Corynebacterium sp novel species isolated from the respiratory tract of Marmot.</title>
        <authorList>
            <person name="Zhang G."/>
        </authorList>
    </citation>
    <scope>NUCLEOTIDE SEQUENCE [LARGE SCALE GENOMIC DNA]</scope>
    <source>
        <strain evidence="2 3">336</strain>
    </source>
</reference>
<name>A0ABQ6VH79_9CORY</name>
<evidence type="ECO:0000256" key="1">
    <source>
        <dbReference type="SAM" id="MobiDB-lite"/>
    </source>
</evidence>
<dbReference type="Pfam" id="PF11382">
    <property type="entry name" value="MctB"/>
    <property type="match status" value="1"/>
</dbReference>
<dbReference type="Proteomes" id="UP000436181">
    <property type="component" value="Unassembled WGS sequence"/>
</dbReference>
<feature type="region of interest" description="Disordered" evidence="1">
    <location>
        <begin position="278"/>
        <end position="299"/>
    </location>
</feature>
<comment type="caution">
    <text evidence="2">The sequence shown here is derived from an EMBL/GenBank/DDBJ whole genome shotgun (WGS) entry which is preliminary data.</text>
</comment>
<sequence length="299" mass="30238">MSKSSVIAGLGVGIALGTAFGFFALAPNVEGGPAGNSSAIQQELNAEKKRADVEELQSNAANDLLNQFNGDIVDGSLADTSVAVVLAPDAVDADVDALKKVLENAGATVNATIELTDKATSTDGADSLKSLASKSLPSGATLSEDKLSPGMHTGQLLGAALSDKTSESDRAVAIGALEKEGFLSHDGEVKDASLVVVVAGNADKDDQDGNYSNTFLSDLALGVDSSTDGAVLAARPSSAAKGGAVALVRGSREHVENVSTVDNINADSGRISVIHELEKQKDNQSKHVGVGENASALTA</sequence>
<gene>
    <name evidence="2" type="ORF">F8377_05580</name>
</gene>
<dbReference type="InterPro" id="IPR021522">
    <property type="entry name" value="MctB"/>
</dbReference>
<keyword evidence="3" id="KW-1185">Reference proteome</keyword>
<protein>
    <submittedName>
        <fullName evidence="2">Copper transporter</fullName>
    </submittedName>
</protein>
<evidence type="ECO:0000313" key="2">
    <source>
        <dbReference type="EMBL" id="KAB3523569.1"/>
    </source>
</evidence>
<accession>A0ABQ6VH79</accession>
<proteinExistence type="predicted"/>
<organism evidence="2 3">
    <name type="scientific">Corynebacterium zhongnanshanii</name>
    <dbReference type="NCBI Taxonomy" id="2768834"/>
    <lineage>
        <taxon>Bacteria</taxon>
        <taxon>Bacillati</taxon>
        <taxon>Actinomycetota</taxon>
        <taxon>Actinomycetes</taxon>
        <taxon>Mycobacteriales</taxon>
        <taxon>Corynebacteriaceae</taxon>
        <taxon>Corynebacterium</taxon>
    </lineage>
</organism>
<dbReference type="EMBL" id="WBZJ01000001">
    <property type="protein sequence ID" value="KAB3523569.1"/>
    <property type="molecule type" value="Genomic_DNA"/>
</dbReference>